<sequence length="465" mass="52143">MDSTSNLSLVVSKQYTKRALGGSDSGNDGHDNQKRSAEPYSDNEESHATKRRRRNHVTKTKLEDEKDNMDADDSDDNIARSVHTLTLDQKKPQRSMSPSGFANIGMVKLVHWPSGRLVAMLDLEVISAGPTSSWATLEYEVQAFCDPSLSLFALATWNHKLSPFPITNSFTPPPTELLYQSKMPGQPQTLIWDGSRESGPYKKLYEDAAALYEKNRMDETLEKIESNLSDPSLPSYYRMQNCILAAFATYSWSSAHPYVTSAKQEYARSHALAENLDDQGYLKALEEIREDIKTLDERRRQDFADSISLYPTAEDYDEFERSALEAQGLGLEDLLDNAGEEITCEEAGCEIPIEGQKELAHIENMAGKHAETFSIPIGPKGEATQAPTLSFFKLPEESTEQDASKQFGYQKIPTINRNGAQHTHLHTIDEEEELANPIDPPKWPLDKRIDCLLNLASSIPEGHRQ</sequence>
<proteinExistence type="predicted"/>
<feature type="region of interest" description="Disordered" evidence="1">
    <location>
        <begin position="15"/>
        <end position="77"/>
    </location>
</feature>
<evidence type="ECO:0000313" key="3">
    <source>
        <dbReference type="Proteomes" id="UP000016935"/>
    </source>
</evidence>
<feature type="compositionally biased region" description="Basic and acidic residues" evidence="1">
    <location>
        <begin position="27"/>
        <end position="37"/>
    </location>
</feature>
<accession>R0KEI6</accession>
<feature type="compositionally biased region" description="Basic residues" evidence="1">
    <location>
        <begin position="49"/>
        <end position="59"/>
    </location>
</feature>
<protein>
    <submittedName>
        <fullName evidence="2">Uncharacterized protein</fullName>
    </submittedName>
</protein>
<dbReference type="EMBL" id="KB908592">
    <property type="protein sequence ID" value="EOA86552.1"/>
    <property type="molecule type" value="Genomic_DNA"/>
</dbReference>
<evidence type="ECO:0000256" key="1">
    <source>
        <dbReference type="SAM" id="MobiDB-lite"/>
    </source>
</evidence>
<keyword evidence="3" id="KW-1185">Reference proteome</keyword>
<feature type="compositionally biased region" description="Acidic residues" evidence="1">
    <location>
        <begin position="65"/>
        <end position="76"/>
    </location>
</feature>
<reference evidence="2 3" key="2">
    <citation type="journal article" date="2013" name="PLoS Genet.">
        <title>Comparative genome structure, secondary metabolite, and effector coding capacity across Cochliobolus pathogens.</title>
        <authorList>
            <person name="Condon B.J."/>
            <person name="Leng Y."/>
            <person name="Wu D."/>
            <person name="Bushley K.E."/>
            <person name="Ohm R.A."/>
            <person name="Otillar R."/>
            <person name="Martin J."/>
            <person name="Schackwitz W."/>
            <person name="Grimwood J."/>
            <person name="MohdZainudin N."/>
            <person name="Xue C."/>
            <person name="Wang R."/>
            <person name="Manning V.A."/>
            <person name="Dhillon B."/>
            <person name="Tu Z.J."/>
            <person name="Steffenson B.J."/>
            <person name="Salamov A."/>
            <person name="Sun H."/>
            <person name="Lowry S."/>
            <person name="LaButti K."/>
            <person name="Han J."/>
            <person name="Copeland A."/>
            <person name="Lindquist E."/>
            <person name="Barry K."/>
            <person name="Schmutz J."/>
            <person name="Baker S.E."/>
            <person name="Ciuffetti L.M."/>
            <person name="Grigoriev I.V."/>
            <person name="Zhong S."/>
            <person name="Turgeon B.G."/>
        </authorList>
    </citation>
    <scope>NUCLEOTIDE SEQUENCE [LARGE SCALE GENOMIC DNA]</scope>
    <source>
        <strain evidence="3">28A</strain>
    </source>
</reference>
<dbReference type="RefSeq" id="XP_008024870.1">
    <property type="nucleotide sequence ID" value="XM_008026679.1"/>
</dbReference>
<reference evidence="2 3" key="1">
    <citation type="journal article" date="2012" name="PLoS Pathog.">
        <title>Diverse lifestyles and strategies of plant pathogenesis encoded in the genomes of eighteen Dothideomycetes fungi.</title>
        <authorList>
            <person name="Ohm R.A."/>
            <person name="Feau N."/>
            <person name="Henrissat B."/>
            <person name="Schoch C.L."/>
            <person name="Horwitz B.A."/>
            <person name="Barry K.W."/>
            <person name="Condon B.J."/>
            <person name="Copeland A.C."/>
            <person name="Dhillon B."/>
            <person name="Glaser F."/>
            <person name="Hesse C.N."/>
            <person name="Kosti I."/>
            <person name="LaButti K."/>
            <person name="Lindquist E.A."/>
            <person name="Lucas S."/>
            <person name="Salamov A.A."/>
            <person name="Bradshaw R.E."/>
            <person name="Ciuffetti L."/>
            <person name="Hamelin R.C."/>
            <person name="Kema G.H.J."/>
            <person name="Lawrence C."/>
            <person name="Scott J.A."/>
            <person name="Spatafora J.W."/>
            <person name="Turgeon B.G."/>
            <person name="de Wit P.J.G.M."/>
            <person name="Zhong S."/>
            <person name="Goodwin S.B."/>
            <person name="Grigoriev I.V."/>
        </authorList>
    </citation>
    <scope>NUCLEOTIDE SEQUENCE [LARGE SCALE GENOMIC DNA]</scope>
    <source>
        <strain evidence="3">28A</strain>
    </source>
</reference>
<gene>
    <name evidence="2" type="ORF">SETTUDRAFT_19065</name>
</gene>
<dbReference type="AlphaFoldDB" id="R0KEI6"/>
<dbReference type="OrthoDB" id="3695605at2759"/>
<evidence type="ECO:0000313" key="2">
    <source>
        <dbReference type="EMBL" id="EOA86552.1"/>
    </source>
</evidence>
<organism evidence="2 3">
    <name type="scientific">Exserohilum turcicum (strain 28A)</name>
    <name type="common">Northern leaf blight fungus</name>
    <name type="synonym">Setosphaeria turcica</name>
    <dbReference type="NCBI Taxonomy" id="671987"/>
    <lineage>
        <taxon>Eukaryota</taxon>
        <taxon>Fungi</taxon>
        <taxon>Dikarya</taxon>
        <taxon>Ascomycota</taxon>
        <taxon>Pezizomycotina</taxon>
        <taxon>Dothideomycetes</taxon>
        <taxon>Pleosporomycetidae</taxon>
        <taxon>Pleosporales</taxon>
        <taxon>Pleosporineae</taxon>
        <taxon>Pleosporaceae</taxon>
        <taxon>Exserohilum</taxon>
    </lineage>
</organism>
<dbReference type="Proteomes" id="UP000016935">
    <property type="component" value="Unassembled WGS sequence"/>
</dbReference>
<name>R0KEI6_EXST2</name>
<dbReference type="GeneID" id="19402157"/>
<dbReference type="HOGENOM" id="CLU_588159_0_0_1"/>